<proteinExistence type="predicted"/>
<name>A0A1I3Z2G1_9ACTN</name>
<organism evidence="1 2">
    <name type="scientific">Geodermatophilus ruber</name>
    <dbReference type="NCBI Taxonomy" id="504800"/>
    <lineage>
        <taxon>Bacteria</taxon>
        <taxon>Bacillati</taxon>
        <taxon>Actinomycetota</taxon>
        <taxon>Actinomycetes</taxon>
        <taxon>Geodermatophilales</taxon>
        <taxon>Geodermatophilaceae</taxon>
        <taxon>Geodermatophilus</taxon>
    </lineage>
</organism>
<dbReference type="RefSeq" id="WP_091320274.1">
    <property type="nucleotide sequence ID" value="NZ_FOSW01000001.1"/>
</dbReference>
<sequence length="69" mass="7009">MFTTLAVIGGLLVGLIGLLALIVSLSARPAPSRGSVPAGNADWVAATGRRHPDAWTAPVASTSEFPAVR</sequence>
<dbReference type="EMBL" id="FOSW01000001">
    <property type="protein sequence ID" value="SFK37696.1"/>
    <property type="molecule type" value="Genomic_DNA"/>
</dbReference>
<evidence type="ECO:0000313" key="2">
    <source>
        <dbReference type="Proteomes" id="UP000199152"/>
    </source>
</evidence>
<accession>A0A1I3Z2G1</accession>
<protein>
    <submittedName>
        <fullName evidence="1">Uncharacterized protein</fullName>
    </submittedName>
</protein>
<reference evidence="1 2" key="1">
    <citation type="submission" date="2016-10" db="EMBL/GenBank/DDBJ databases">
        <authorList>
            <person name="de Groot N.N."/>
        </authorList>
    </citation>
    <scope>NUCLEOTIDE SEQUENCE [LARGE SCALE GENOMIC DNA]</scope>
    <source>
        <strain evidence="1 2">DSM 45317</strain>
    </source>
</reference>
<dbReference type="Proteomes" id="UP000199152">
    <property type="component" value="Unassembled WGS sequence"/>
</dbReference>
<keyword evidence="2" id="KW-1185">Reference proteome</keyword>
<dbReference type="InParanoid" id="A0A1I3Z2G1"/>
<dbReference type="AlphaFoldDB" id="A0A1I3Z2G1"/>
<dbReference type="OrthoDB" id="5197964at2"/>
<evidence type="ECO:0000313" key="1">
    <source>
        <dbReference type="EMBL" id="SFK37696.1"/>
    </source>
</evidence>
<gene>
    <name evidence="1" type="ORF">SAMN04488085_101293</name>
</gene>